<evidence type="ECO:0000256" key="2">
    <source>
        <dbReference type="SAM" id="SignalP"/>
    </source>
</evidence>
<evidence type="ECO:0000256" key="1">
    <source>
        <dbReference type="SAM" id="Phobius"/>
    </source>
</evidence>
<dbReference type="SMART" id="SM00186">
    <property type="entry name" value="FBG"/>
    <property type="match status" value="1"/>
</dbReference>
<evidence type="ECO:0000313" key="5">
    <source>
        <dbReference type="RefSeq" id="XP_013381803.1"/>
    </source>
</evidence>
<evidence type="ECO:0000313" key="4">
    <source>
        <dbReference type="Proteomes" id="UP000085678"/>
    </source>
</evidence>
<dbReference type="Proteomes" id="UP000085678">
    <property type="component" value="Unplaced"/>
</dbReference>
<name>A0A1S3H728_LINAN</name>
<dbReference type="InterPro" id="IPR002181">
    <property type="entry name" value="Fibrinogen_a/b/g_C_dom"/>
</dbReference>
<dbReference type="InterPro" id="IPR036056">
    <property type="entry name" value="Fibrinogen-like_C"/>
</dbReference>
<organism evidence="4 5">
    <name type="scientific">Lingula anatina</name>
    <name type="common">Brachiopod</name>
    <name type="synonym">Lingula unguis</name>
    <dbReference type="NCBI Taxonomy" id="7574"/>
    <lineage>
        <taxon>Eukaryota</taxon>
        <taxon>Metazoa</taxon>
        <taxon>Spiralia</taxon>
        <taxon>Lophotrochozoa</taxon>
        <taxon>Brachiopoda</taxon>
        <taxon>Linguliformea</taxon>
        <taxon>Lingulata</taxon>
        <taxon>Lingulida</taxon>
        <taxon>Linguloidea</taxon>
        <taxon>Lingulidae</taxon>
        <taxon>Lingula</taxon>
    </lineage>
</organism>
<dbReference type="STRING" id="7574.A0A1S3H728"/>
<keyword evidence="2" id="KW-0732">Signal</keyword>
<dbReference type="PANTHER" id="PTHR19143">
    <property type="entry name" value="FIBRINOGEN/TENASCIN/ANGIOPOEITIN"/>
    <property type="match status" value="1"/>
</dbReference>
<dbReference type="PANTHER" id="PTHR19143:SF458">
    <property type="entry name" value="FIBRINOGEN C-TERMINAL DOMAIN-CONTAINING PROTEIN-RELATED"/>
    <property type="match status" value="1"/>
</dbReference>
<dbReference type="RefSeq" id="XP_013381803.1">
    <property type="nucleotide sequence ID" value="XM_013526349.2"/>
</dbReference>
<dbReference type="OrthoDB" id="7940501at2759"/>
<dbReference type="SUPFAM" id="SSF57625">
    <property type="entry name" value="Invertebrate chitin-binding proteins"/>
    <property type="match status" value="1"/>
</dbReference>
<feature type="signal peptide" evidence="2">
    <location>
        <begin position="1"/>
        <end position="20"/>
    </location>
</feature>
<protein>
    <submittedName>
        <fullName evidence="5">Microfibril-associated glycoprotein 4-like</fullName>
    </submittedName>
</protein>
<keyword evidence="1" id="KW-0472">Membrane</keyword>
<dbReference type="InterPro" id="IPR014716">
    <property type="entry name" value="Fibrinogen_a/b/g_C_1"/>
</dbReference>
<dbReference type="InterPro" id="IPR036508">
    <property type="entry name" value="Chitin-bd_dom_sf"/>
</dbReference>
<feature type="chain" id="PRO_5010244545" evidence="2">
    <location>
        <begin position="21"/>
        <end position="269"/>
    </location>
</feature>
<dbReference type="GO" id="GO:0008061">
    <property type="term" value="F:chitin binding"/>
    <property type="evidence" value="ECO:0007669"/>
    <property type="project" value="InterPro"/>
</dbReference>
<keyword evidence="1" id="KW-0812">Transmembrane</keyword>
<accession>A0A1S3H728</accession>
<reference evidence="5" key="1">
    <citation type="submission" date="2025-08" db="UniProtKB">
        <authorList>
            <consortium name="RefSeq"/>
        </authorList>
    </citation>
    <scope>IDENTIFICATION</scope>
    <source>
        <tissue evidence="5">Gonads</tissue>
    </source>
</reference>
<dbReference type="InParanoid" id="A0A1S3H728"/>
<dbReference type="PROSITE" id="PS51406">
    <property type="entry name" value="FIBRINOGEN_C_2"/>
    <property type="match status" value="1"/>
</dbReference>
<proteinExistence type="predicted"/>
<keyword evidence="1" id="KW-1133">Transmembrane helix</keyword>
<dbReference type="KEGG" id="lak:106152667"/>
<sequence length="269" mass="30051">MGSVWFAVVSVLVLVQLSFADKNRCMDKWHNVYVIYPGSQCGQFVQWAISNPSGRVLSCPHGMRFNVVQCHCDLAANVKCPASKSPVDCSDLAPAGIKVSGIYNFTVGTCKMGAYCDMKEPGHEWLLIQKRETSIQKPLDFYEGMRSYVEGFGQLGFEFWWGLDNMYQLTNPKKNSRKYELRVDLKDFNGHSGFGVFTDFSISSASDGYKLYLGSLKEGNVGKMLGRLMDQFLRLILIIIIITIIIIIIKITVITADISKGNIGKITKG</sequence>
<feature type="transmembrane region" description="Helical" evidence="1">
    <location>
        <begin position="232"/>
        <end position="253"/>
    </location>
</feature>
<dbReference type="GeneID" id="106152667"/>
<dbReference type="SUPFAM" id="SSF56496">
    <property type="entry name" value="Fibrinogen C-terminal domain-like"/>
    <property type="match status" value="1"/>
</dbReference>
<evidence type="ECO:0000259" key="3">
    <source>
        <dbReference type="PROSITE" id="PS51406"/>
    </source>
</evidence>
<feature type="domain" description="Fibrinogen C-terminal" evidence="3">
    <location>
        <begin position="80"/>
        <end position="222"/>
    </location>
</feature>
<dbReference type="Gene3D" id="3.90.215.10">
    <property type="entry name" value="Gamma Fibrinogen, chain A, domain 1"/>
    <property type="match status" value="1"/>
</dbReference>
<gene>
    <name evidence="5" type="primary">LOC106152667</name>
</gene>
<dbReference type="GO" id="GO:0005615">
    <property type="term" value="C:extracellular space"/>
    <property type="evidence" value="ECO:0007669"/>
    <property type="project" value="TreeGrafter"/>
</dbReference>
<keyword evidence="4" id="KW-1185">Reference proteome</keyword>
<dbReference type="Pfam" id="PF00147">
    <property type="entry name" value="Fibrinogen_C"/>
    <property type="match status" value="1"/>
</dbReference>
<dbReference type="InterPro" id="IPR050373">
    <property type="entry name" value="Fibrinogen_C-term_domain"/>
</dbReference>
<dbReference type="AlphaFoldDB" id="A0A1S3H728"/>